<keyword evidence="3" id="KW-1185">Reference proteome</keyword>
<accession>A0A4R6UQ13</accession>
<gene>
    <name evidence="2" type="ORF">EV190_12151</name>
</gene>
<dbReference type="EMBL" id="SNYN01000021">
    <property type="protein sequence ID" value="TDQ47583.1"/>
    <property type="molecule type" value="Genomic_DNA"/>
</dbReference>
<dbReference type="InterPro" id="IPR007436">
    <property type="entry name" value="DUF485"/>
</dbReference>
<feature type="transmembrane region" description="Helical" evidence="1">
    <location>
        <begin position="51"/>
        <end position="72"/>
    </location>
</feature>
<keyword evidence="1" id="KW-0812">Transmembrane</keyword>
<protein>
    <submittedName>
        <fullName evidence="2">Uncharacterized membrane protein (DUF485 family)</fullName>
    </submittedName>
</protein>
<comment type="caution">
    <text evidence="2">The sequence shown here is derived from an EMBL/GenBank/DDBJ whole genome shotgun (WGS) entry which is preliminary data.</text>
</comment>
<evidence type="ECO:0000313" key="2">
    <source>
        <dbReference type="EMBL" id="TDQ47583.1"/>
    </source>
</evidence>
<evidence type="ECO:0000256" key="1">
    <source>
        <dbReference type="SAM" id="Phobius"/>
    </source>
</evidence>
<proteinExistence type="predicted"/>
<keyword evidence="1" id="KW-0472">Membrane</keyword>
<feature type="transmembrane region" description="Helical" evidence="1">
    <location>
        <begin position="18"/>
        <end position="39"/>
    </location>
</feature>
<sequence length="105" mass="11660">MGSDPRFVKLRKRFIRQFAVLAVLFLGLYLGYIFLTAFARDFMAVRVAGSINVALILGVLQFASTFLLAWGYGRCAARGLDPLAAELRIEKAEESAARHGRVVRP</sequence>
<evidence type="ECO:0000313" key="3">
    <source>
        <dbReference type="Proteomes" id="UP000295281"/>
    </source>
</evidence>
<dbReference type="Pfam" id="PF04341">
    <property type="entry name" value="DUF485"/>
    <property type="match status" value="1"/>
</dbReference>
<dbReference type="Proteomes" id="UP000295281">
    <property type="component" value="Unassembled WGS sequence"/>
</dbReference>
<dbReference type="PANTHER" id="PTHR38441">
    <property type="entry name" value="INTEGRAL MEMBRANE PROTEIN-RELATED"/>
    <property type="match status" value="1"/>
</dbReference>
<keyword evidence="1" id="KW-1133">Transmembrane helix</keyword>
<reference evidence="2 3" key="1">
    <citation type="submission" date="2019-03" db="EMBL/GenBank/DDBJ databases">
        <title>Genomic Encyclopedia of Type Strains, Phase IV (KMG-IV): sequencing the most valuable type-strain genomes for metagenomic binning, comparative biology and taxonomic classification.</title>
        <authorList>
            <person name="Goeker M."/>
        </authorList>
    </citation>
    <scope>NUCLEOTIDE SEQUENCE [LARGE SCALE GENOMIC DNA]</scope>
    <source>
        <strain evidence="2 3">DSM 46770</strain>
    </source>
</reference>
<name>A0A4R6UQ13_9ACTN</name>
<dbReference type="PANTHER" id="PTHR38441:SF1">
    <property type="entry name" value="MEMBRANE PROTEIN"/>
    <property type="match status" value="1"/>
</dbReference>
<dbReference type="OrthoDB" id="3543412at2"/>
<organism evidence="2 3">
    <name type="scientific">Actinorugispora endophytica</name>
    <dbReference type="NCBI Taxonomy" id="1605990"/>
    <lineage>
        <taxon>Bacteria</taxon>
        <taxon>Bacillati</taxon>
        <taxon>Actinomycetota</taxon>
        <taxon>Actinomycetes</taxon>
        <taxon>Streptosporangiales</taxon>
        <taxon>Nocardiopsidaceae</taxon>
        <taxon>Actinorugispora</taxon>
    </lineage>
</organism>
<dbReference type="AlphaFoldDB" id="A0A4R6UQ13"/>